<dbReference type="AlphaFoldDB" id="A0A174B3W3"/>
<evidence type="ECO:0000313" key="2">
    <source>
        <dbReference type="Proteomes" id="UP000095706"/>
    </source>
</evidence>
<dbReference type="EMBL" id="CYYV01000004">
    <property type="protein sequence ID" value="CUN95507.1"/>
    <property type="molecule type" value="Genomic_DNA"/>
</dbReference>
<evidence type="ECO:0000313" key="1">
    <source>
        <dbReference type="EMBL" id="CUN95507.1"/>
    </source>
</evidence>
<organism evidence="1 2">
    <name type="scientific">Fusicatenibacter saccharivorans</name>
    <dbReference type="NCBI Taxonomy" id="1150298"/>
    <lineage>
        <taxon>Bacteria</taxon>
        <taxon>Bacillati</taxon>
        <taxon>Bacillota</taxon>
        <taxon>Clostridia</taxon>
        <taxon>Lachnospirales</taxon>
        <taxon>Lachnospiraceae</taxon>
        <taxon>Fusicatenibacter</taxon>
    </lineage>
</organism>
<gene>
    <name evidence="1" type="ORF">ERS852406_00992</name>
</gene>
<accession>A0A174B3W3</accession>
<dbReference type="RefSeq" id="WP_242856678.1">
    <property type="nucleotide sequence ID" value="NZ_CYYV01000004.1"/>
</dbReference>
<protein>
    <recommendedName>
        <fullName evidence="3">Minor capsid protein</fullName>
    </recommendedName>
</protein>
<sequence length="127" mass="14565">MIKVHSSVKLDFGKIRFLQDAQVEALEQTAEALHTEVVQAQVVPRDKGTLQGPGMFVDTSKSKEGVVTVVHAEPYARRLYFHPEYHFQKKENPNARGKWFEDWLPGGKNADFCREAYKSIYRRITGI</sequence>
<evidence type="ECO:0008006" key="3">
    <source>
        <dbReference type="Google" id="ProtNLM"/>
    </source>
</evidence>
<reference evidence="1 2" key="1">
    <citation type="submission" date="2015-09" db="EMBL/GenBank/DDBJ databases">
        <authorList>
            <consortium name="Pathogen Informatics"/>
        </authorList>
    </citation>
    <scope>NUCLEOTIDE SEQUENCE [LARGE SCALE GENOMIC DNA]</scope>
    <source>
        <strain evidence="1 2">2789STDY5608849</strain>
    </source>
</reference>
<dbReference type="Proteomes" id="UP000095706">
    <property type="component" value="Unassembled WGS sequence"/>
</dbReference>
<proteinExistence type="predicted"/>
<name>A0A174B3W3_9FIRM</name>